<gene>
    <name evidence="1" type="primary">colD</name>
    <name evidence="1" type="ORF">DDT42_02016</name>
</gene>
<dbReference type="CDD" id="cd00616">
    <property type="entry name" value="AHBA_syn"/>
    <property type="match status" value="1"/>
</dbReference>
<dbReference type="GO" id="GO:0030170">
    <property type="term" value="F:pyridoxal phosphate binding"/>
    <property type="evidence" value="ECO:0007669"/>
    <property type="project" value="TreeGrafter"/>
</dbReference>
<dbReference type="PANTHER" id="PTHR30244:SF34">
    <property type="entry name" value="DTDP-4-AMINO-4,6-DIDEOXYGALACTOSE TRANSAMINASE"/>
    <property type="match status" value="1"/>
</dbReference>
<comment type="caution">
    <text evidence="1">The sequence shown here is derived from an EMBL/GenBank/DDBJ whole genome shotgun (WGS) entry which is preliminary data.</text>
</comment>
<organism evidence="1 2">
    <name type="scientific">Psychracetigena formicireducens</name>
    <dbReference type="NCBI Taxonomy" id="2986056"/>
    <lineage>
        <taxon>Bacteria</taxon>
        <taxon>Bacillati</taxon>
        <taxon>Candidatus Lithacetigenota</taxon>
        <taxon>Candidatus Psychracetigena</taxon>
    </lineage>
</organism>
<accession>A0A9E2BIW5</accession>
<proteinExistence type="predicted"/>
<dbReference type="Gene3D" id="3.40.640.10">
    <property type="entry name" value="Type I PLP-dependent aspartate aminotransferase-like (Major domain)"/>
    <property type="match status" value="1"/>
</dbReference>
<dbReference type="Proteomes" id="UP000811545">
    <property type="component" value="Unassembled WGS sequence"/>
</dbReference>
<protein>
    <submittedName>
        <fullName evidence="1">GDP-4-keto-6-deoxy-D-mannose-3-dehydratase / pyridoxamine-phosphate transaminase</fullName>
        <ecNumber evidence="1">2.6.1.54</ecNumber>
    </submittedName>
</protein>
<dbReference type="EC" id="2.6.1.54" evidence="1"/>
<name>A0A9E2BIW5_PSYF1</name>
<dbReference type="AlphaFoldDB" id="A0A9E2BIW5"/>
<keyword evidence="1" id="KW-0808">Transferase</keyword>
<dbReference type="EMBL" id="QLTW01000336">
    <property type="protein sequence ID" value="MBT9146134.1"/>
    <property type="molecule type" value="Genomic_DNA"/>
</dbReference>
<sequence>MPILVDVNLETYNINTSEIEKAITDKTRAIMPVHLLGNPCNMKEIMEIAEKYDLFVIEDCCEAHGAEFNGKKVGSLGDISTFSFFFSHHISTIEGGMILTNNEEYAELAKSLRAHGWIRERKDKDEIVAKYPEIDKRFLFINIGYNVRPTEVQGAFGIHQIKKLDEFIEIRRNNARYWTKKLEVYSDYLLLPEERGDTKHVWFGYPITVKPTAPFTRKDIVDFLEQKGIETRPIMAGNIAEQPAMRLFKYRKVGELSNSKIIMRNSFFFGNHHGIGKVEREYIADCISEFIEQRLKE</sequence>
<dbReference type="Gene3D" id="3.90.1150.10">
    <property type="entry name" value="Aspartate Aminotransferase, domain 1"/>
    <property type="match status" value="1"/>
</dbReference>
<reference evidence="1 2" key="1">
    <citation type="journal article" date="2021" name="bioRxiv">
        <title>Unique metabolic strategies in Hadean analogues reveal hints for primordial physiology.</title>
        <authorList>
            <person name="Nobu M.K."/>
            <person name="Nakai R."/>
            <person name="Tamazawa S."/>
            <person name="Mori H."/>
            <person name="Toyoda A."/>
            <person name="Ijiri A."/>
            <person name="Suzuki S."/>
            <person name="Kurokawa K."/>
            <person name="Kamagata Y."/>
            <person name="Tamaki H."/>
        </authorList>
    </citation>
    <scope>NUCLEOTIDE SEQUENCE [LARGE SCALE GENOMIC DNA]</scope>
    <source>
        <strain evidence="1">BS525</strain>
    </source>
</reference>
<dbReference type="InterPro" id="IPR000653">
    <property type="entry name" value="DegT/StrS_aminotransferase"/>
</dbReference>
<evidence type="ECO:0000313" key="2">
    <source>
        <dbReference type="Proteomes" id="UP000811545"/>
    </source>
</evidence>
<dbReference type="GO" id="GO:0000271">
    <property type="term" value="P:polysaccharide biosynthetic process"/>
    <property type="evidence" value="ECO:0007669"/>
    <property type="project" value="TreeGrafter"/>
</dbReference>
<dbReference type="Pfam" id="PF01041">
    <property type="entry name" value="DegT_DnrJ_EryC1"/>
    <property type="match status" value="1"/>
</dbReference>
<dbReference type="SUPFAM" id="SSF53383">
    <property type="entry name" value="PLP-dependent transferases"/>
    <property type="match status" value="1"/>
</dbReference>
<dbReference type="GO" id="GO:0019163">
    <property type="term" value="F:pyridoxamine-phosphate transaminase activity"/>
    <property type="evidence" value="ECO:0007669"/>
    <property type="project" value="UniProtKB-EC"/>
</dbReference>
<keyword evidence="1" id="KW-0032">Aminotransferase</keyword>
<dbReference type="InterPro" id="IPR015424">
    <property type="entry name" value="PyrdxlP-dep_Trfase"/>
</dbReference>
<dbReference type="InterPro" id="IPR015421">
    <property type="entry name" value="PyrdxlP-dep_Trfase_major"/>
</dbReference>
<dbReference type="InterPro" id="IPR015422">
    <property type="entry name" value="PyrdxlP-dep_Trfase_small"/>
</dbReference>
<dbReference type="PANTHER" id="PTHR30244">
    <property type="entry name" value="TRANSAMINASE"/>
    <property type="match status" value="1"/>
</dbReference>
<evidence type="ECO:0000313" key="1">
    <source>
        <dbReference type="EMBL" id="MBT9146134.1"/>
    </source>
</evidence>